<dbReference type="AlphaFoldDB" id="S2E1W1"/>
<accession>S2E1W1</accession>
<dbReference type="RefSeq" id="WP_010192558.1">
    <property type="nucleotide sequence ID" value="NZ_AHJG01000193.1"/>
</dbReference>
<proteinExistence type="predicted"/>
<evidence type="ECO:0000313" key="1">
    <source>
        <dbReference type="EMBL" id="EPA05325.1"/>
    </source>
</evidence>
<evidence type="ECO:0000313" key="2">
    <source>
        <dbReference type="Proteomes" id="UP000014065"/>
    </source>
</evidence>
<sequence length="277" mass="32705">MSENKSANVLVWLDQGPYSFINLAIAKSLSEFGVYNFFGIVATRQDVSFFKEQKIIQFNEILYYPDCYINKSFFDIDYLKIFEKEFDLNLWLDVYGERFFHKHRTNFHNFSQSEILVIVENSIRFFLELLNRINPKLIIMQTAGENIANTLLYKIAKKLKIKTLMINPTHIHNRIVVSNNLINEEISNEFQKIILSLNEKLQNYGPDYIKNQSLVETVKVQHTFNFDNSSIAQKISHYIHRISNDPEHIYQNTGKTKLKMIKSKFASKIETKKEKHF</sequence>
<dbReference type="Proteomes" id="UP000014065">
    <property type="component" value="Unassembled WGS sequence"/>
</dbReference>
<name>S2E1W1_9ARCH</name>
<reference evidence="1 2" key="1">
    <citation type="journal article" date="2012" name="J. Bacteriol.">
        <title>Genome Sequence of "Candidatus Nitrosoarchaeum limnia" BG20, a Low-Salinity Ammonia-Oxidizing Archaeon from the San Francisco Bay Estuary.</title>
        <authorList>
            <person name="Mosier A.C."/>
            <person name="Allen E.E."/>
            <person name="Kim M."/>
            <person name="Ferriera S."/>
            <person name="Francis C.A."/>
        </authorList>
    </citation>
    <scope>NUCLEOTIDE SEQUENCE [LARGE SCALE GENOMIC DNA]</scope>
    <source>
        <strain evidence="1 2">BG20</strain>
    </source>
</reference>
<protein>
    <submittedName>
        <fullName evidence="1">Uncharacterized protein</fullName>
    </submittedName>
</protein>
<comment type="caution">
    <text evidence="1">The sequence shown here is derived from an EMBL/GenBank/DDBJ whole genome shotgun (WGS) entry which is preliminary data.</text>
</comment>
<keyword evidence="2" id="KW-1185">Reference proteome</keyword>
<gene>
    <name evidence="1" type="ORF">BG20_I0119</name>
</gene>
<organism evidence="1 2">
    <name type="scientific">Candidatus Nitrosarchaeum limnium BG20</name>
    <dbReference type="NCBI Taxonomy" id="859192"/>
    <lineage>
        <taxon>Archaea</taxon>
        <taxon>Nitrososphaerota</taxon>
        <taxon>Nitrososphaeria</taxon>
        <taxon>Nitrosopumilales</taxon>
        <taxon>Nitrosopumilaceae</taxon>
        <taxon>Nitrosarchaeum</taxon>
    </lineage>
</organism>
<dbReference type="EMBL" id="AHJG01000193">
    <property type="protein sequence ID" value="EPA05325.1"/>
    <property type="molecule type" value="Genomic_DNA"/>
</dbReference>